<dbReference type="AlphaFoldDB" id="A0AAD3XV26"/>
<feature type="region of interest" description="Disordered" evidence="1">
    <location>
        <begin position="148"/>
        <end position="170"/>
    </location>
</feature>
<reference evidence="2" key="1">
    <citation type="submission" date="2023-05" db="EMBL/GenBank/DDBJ databases">
        <title>Nepenthes gracilis genome sequencing.</title>
        <authorList>
            <person name="Fukushima K."/>
        </authorList>
    </citation>
    <scope>NUCLEOTIDE SEQUENCE</scope>
    <source>
        <strain evidence="2">SING2019-196</strain>
    </source>
</reference>
<comment type="caution">
    <text evidence="2">The sequence shown here is derived from an EMBL/GenBank/DDBJ whole genome shotgun (WGS) entry which is preliminary data.</text>
</comment>
<accession>A0AAD3XV26</accession>
<gene>
    <name evidence="2" type="ORF">Nepgr_020438</name>
</gene>
<evidence type="ECO:0000313" key="2">
    <source>
        <dbReference type="EMBL" id="GMH18597.1"/>
    </source>
</evidence>
<evidence type="ECO:0000313" key="3">
    <source>
        <dbReference type="Proteomes" id="UP001279734"/>
    </source>
</evidence>
<dbReference type="Proteomes" id="UP001279734">
    <property type="component" value="Unassembled WGS sequence"/>
</dbReference>
<proteinExistence type="predicted"/>
<feature type="region of interest" description="Disordered" evidence="1">
    <location>
        <begin position="195"/>
        <end position="230"/>
    </location>
</feature>
<organism evidence="2 3">
    <name type="scientific">Nepenthes gracilis</name>
    <name type="common">Slender pitcher plant</name>
    <dbReference type="NCBI Taxonomy" id="150966"/>
    <lineage>
        <taxon>Eukaryota</taxon>
        <taxon>Viridiplantae</taxon>
        <taxon>Streptophyta</taxon>
        <taxon>Embryophyta</taxon>
        <taxon>Tracheophyta</taxon>
        <taxon>Spermatophyta</taxon>
        <taxon>Magnoliopsida</taxon>
        <taxon>eudicotyledons</taxon>
        <taxon>Gunneridae</taxon>
        <taxon>Pentapetalae</taxon>
        <taxon>Caryophyllales</taxon>
        <taxon>Nepenthaceae</taxon>
        <taxon>Nepenthes</taxon>
    </lineage>
</organism>
<sequence>MCDDPLLWSLPMLKGYLPVLVDSLLVRLPIAVTLPFVAAFGCCPTAGLDGYLACLEVDLEYEANVGNPGSSIDEFCGAEVAIYGFLVLAEPLLNFFAQDFQQQEAKGICSTSTAPPPATDRFHLQELQEMLSTNRVECSNRQPYIAQDQAGDASSQIQQPRPHIAAGKDPSSTRVEFYELDLALLPHVDAFVPGPEEAEVGLNGAQSGDEGAIMPSSPRSSVEQLPNDPQ</sequence>
<keyword evidence="3" id="KW-1185">Reference proteome</keyword>
<evidence type="ECO:0000256" key="1">
    <source>
        <dbReference type="SAM" id="MobiDB-lite"/>
    </source>
</evidence>
<name>A0AAD3XV26_NEPGR</name>
<dbReference type="EMBL" id="BSYO01000019">
    <property type="protein sequence ID" value="GMH18597.1"/>
    <property type="molecule type" value="Genomic_DNA"/>
</dbReference>
<protein>
    <submittedName>
        <fullName evidence="2">Uncharacterized protein</fullName>
    </submittedName>
</protein>